<dbReference type="SMART" id="SM00387">
    <property type="entry name" value="HATPase_c"/>
    <property type="match status" value="1"/>
</dbReference>
<dbReference type="Gene3D" id="1.10.287.130">
    <property type="match status" value="1"/>
</dbReference>
<dbReference type="InterPro" id="IPR036097">
    <property type="entry name" value="HisK_dim/P_sf"/>
</dbReference>
<evidence type="ECO:0000256" key="9">
    <source>
        <dbReference type="SAM" id="Phobius"/>
    </source>
</evidence>
<dbReference type="EMBL" id="WMIG01000031">
    <property type="protein sequence ID" value="MTH62323.1"/>
    <property type="molecule type" value="Genomic_DNA"/>
</dbReference>
<dbReference type="SUPFAM" id="SSF47384">
    <property type="entry name" value="Homodimeric domain of signal transducing histidine kinase"/>
    <property type="match status" value="1"/>
</dbReference>
<dbReference type="PANTHER" id="PTHR43065">
    <property type="entry name" value="SENSOR HISTIDINE KINASE"/>
    <property type="match status" value="1"/>
</dbReference>
<name>A0A844HPL0_9RHOB</name>
<dbReference type="SUPFAM" id="SSF55874">
    <property type="entry name" value="ATPase domain of HSP90 chaperone/DNA topoisomerase II/histidine kinase"/>
    <property type="match status" value="1"/>
</dbReference>
<evidence type="ECO:0000256" key="1">
    <source>
        <dbReference type="ARBA" id="ARBA00000085"/>
    </source>
</evidence>
<dbReference type="PROSITE" id="PS50109">
    <property type="entry name" value="HIS_KIN"/>
    <property type="match status" value="1"/>
</dbReference>
<dbReference type="InterPro" id="IPR004358">
    <property type="entry name" value="Sig_transdc_His_kin-like_C"/>
</dbReference>
<sequence>MTRTYGPVLAGGFWLTAALVAAALVATVEYRRGSTELTRLESQAETRLAEKLAQHDAHLTALAAVVRMEPADPSESVQGLATAVTAFYPRIIGITTIRGDGKQPVTYQYGQTPGPAFDPSDELPVLETPGSTAFRSDPAGARYAIYKLVAPGVMIRMDIDADGLVADDTFPTGYSYRLWLADALLIEQPANGPALVTATRSTAVTSPSQPMRIEVARGFSVAELLPARVILPVLLLLGIATWLGLVFVRSVQARRREELRATLFEQEARLAHAGRVNALGEMASGIAHELAQPVAALLTQSQAARRALTIKRPDILERALDANVREARRAGDILDRMRAYIAGETPRLEPVPLDRALSDALRLAEADLARRGIEVSEDIAGECAVRIDVIAFQQVIHNILLNAADALTGRSSPRISIRAICDDHRAIITVADNGPGISSDVLPRVFEPFFTTKRNGMGLGLPLCARLIEKMDGSLEAGNAGGAVFTIRLPCEGLR</sequence>
<keyword evidence="4" id="KW-0808">Transferase</keyword>
<evidence type="ECO:0000256" key="4">
    <source>
        <dbReference type="ARBA" id="ARBA00022679"/>
    </source>
</evidence>
<evidence type="ECO:0000256" key="7">
    <source>
        <dbReference type="ARBA" id="ARBA00022840"/>
    </source>
</evidence>
<dbReference type="InterPro" id="IPR005467">
    <property type="entry name" value="His_kinase_dom"/>
</dbReference>
<dbReference type="InterPro" id="IPR003661">
    <property type="entry name" value="HisK_dim/P_dom"/>
</dbReference>
<comment type="catalytic activity">
    <reaction evidence="1">
        <text>ATP + protein L-histidine = ADP + protein N-phospho-L-histidine.</text>
        <dbReference type="EC" id="2.7.13.3"/>
    </reaction>
</comment>
<evidence type="ECO:0000256" key="5">
    <source>
        <dbReference type="ARBA" id="ARBA00022741"/>
    </source>
</evidence>
<dbReference type="InterPro" id="IPR003594">
    <property type="entry name" value="HATPase_dom"/>
</dbReference>
<dbReference type="Gene3D" id="3.30.565.10">
    <property type="entry name" value="Histidine kinase-like ATPase, C-terminal domain"/>
    <property type="match status" value="1"/>
</dbReference>
<keyword evidence="7" id="KW-0067">ATP-binding</keyword>
<dbReference type="PRINTS" id="PR00344">
    <property type="entry name" value="BCTRLSENSOR"/>
</dbReference>
<keyword evidence="9" id="KW-0812">Transmembrane</keyword>
<gene>
    <name evidence="11" type="ORF">GL300_24365</name>
</gene>
<dbReference type="GO" id="GO:0005524">
    <property type="term" value="F:ATP binding"/>
    <property type="evidence" value="ECO:0007669"/>
    <property type="project" value="UniProtKB-KW"/>
</dbReference>
<accession>A0A844HPL0</accession>
<dbReference type="Pfam" id="PF02518">
    <property type="entry name" value="HATPase_c"/>
    <property type="match status" value="1"/>
</dbReference>
<evidence type="ECO:0000256" key="6">
    <source>
        <dbReference type="ARBA" id="ARBA00022777"/>
    </source>
</evidence>
<feature type="transmembrane region" description="Helical" evidence="9">
    <location>
        <begin position="229"/>
        <end position="248"/>
    </location>
</feature>
<dbReference type="Proteomes" id="UP000449846">
    <property type="component" value="Unassembled WGS sequence"/>
</dbReference>
<dbReference type="EC" id="2.7.13.3" evidence="2"/>
<evidence type="ECO:0000313" key="11">
    <source>
        <dbReference type="EMBL" id="MTH62323.1"/>
    </source>
</evidence>
<proteinExistence type="predicted"/>
<dbReference type="InterPro" id="IPR036890">
    <property type="entry name" value="HATPase_C_sf"/>
</dbReference>
<evidence type="ECO:0000256" key="3">
    <source>
        <dbReference type="ARBA" id="ARBA00022553"/>
    </source>
</evidence>
<protein>
    <recommendedName>
        <fullName evidence="2">histidine kinase</fullName>
        <ecNumber evidence="2">2.7.13.3</ecNumber>
    </recommendedName>
</protein>
<dbReference type="OrthoDB" id="9795133at2"/>
<organism evidence="11 12">
    <name type="scientific">Paracoccus litorisediminis</name>
    <dbReference type="NCBI Taxonomy" id="2006130"/>
    <lineage>
        <taxon>Bacteria</taxon>
        <taxon>Pseudomonadati</taxon>
        <taxon>Pseudomonadota</taxon>
        <taxon>Alphaproteobacteria</taxon>
        <taxon>Rhodobacterales</taxon>
        <taxon>Paracoccaceae</taxon>
        <taxon>Paracoccus</taxon>
    </lineage>
</organism>
<dbReference type="RefSeq" id="WP_155042270.1">
    <property type="nucleotide sequence ID" value="NZ_WMIG01000031.1"/>
</dbReference>
<dbReference type="SMART" id="SM00388">
    <property type="entry name" value="HisKA"/>
    <property type="match status" value="1"/>
</dbReference>
<comment type="caution">
    <text evidence="11">The sequence shown here is derived from an EMBL/GenBank/DDBJ whole genome shotgun (WGS) entry which is preliminary data.</text>
</comment>
<keyword evidence="8" id="KW-0902">Two-component regulatory system</keyword>
<evidence type="ECO:0000259" key="10">
    <source>
        <dbReference type="PROSITE" id="PS50109"/>
    </source>
</evidence>
<evidence type="ECO:0000313" key="12">
    <source>
        <dbReference type="Proteomes" id="UP000449846"/>
    </source>
</evidence>
<keyword evidence="5" id="KW-0547">Nucleotide-binding</keyword>
<evidence type="ECO:0000256" key="8">
    <source>
        <dbReference type="ARBA" id="ARBA00023012"/>
    </source>
</evidence>
<keyword evidence="6" id="KW-0418">Kinase</keyword>
<dbReference type="GO" id="GO:0000155">
    <property type="term" value="F:phosphorelay sensor kinase activity"/>
    <property type="evidence" value="ECO:0007669"/>
    <property type="project" value="InterPro"/>
</dbReference>
<dbReference type="AlphaFoldDB" id="A0A844HPL0"/>
<dbReference type="PANTHER" id="PTHR43065:SF46">
    <property type="entry name" value="C4-DICARBOXYLATE TRANSPORT SENSOR PROTEIN DCTB"/>
    <property type="match status" value="1"/>
</dbReference>
<evidence type="ECO:0000256" key="2">
    <source>
        <dbReference type="ARBA" id="ARBA00012438"/>
    </source>
</evidence>
<keyword evidence="9" id="KW-1133">Transmembrane helix</keyword>
<reference evidence="11 12" key="1">
    <citation type="submission" date="2019-11" db="EMBL/GenBank/DDBJ databases">
        <authorList>
            <person name="Dong K."/>
        </authorList>
    </citation>
    <scope>NUCLEOTIDE SEQUENCE [LARGE SCALE GENOMIC DNA]</scope>
    <source>
        <strain evidence="11 12">NBRC 112902</strain>
    </source>
</reference>
<keyword evidence="9" id="KW-0472">Membrane</keyword>
<keyword evidence="12" id="KW-1185">Reference proteome</keyword>
<dbReference type="Pfam" id="PF00512">
    <property type="entry name" value="HisKA"/>
    <property type="match status" value="1"/>
</dbReference>
<feature type="domain" description="Histidine kinase" evidence="10">
    <location>
        <begin position="285"/>
        <end position="493"/>
    </location>
</feature>
<keyword evidence="3" id="KW-0597">Phosphoprotein</keyword>